<reference evidence="2" key="1">
    <citation type="journal article" date="2018" name="Antonie Van Leeuwenhoek">
        <title>Proteinivorax hydrogeniformans sp. nov., an anaerobic, haloalkaliphilic bacterium fermenting proteinaceous compounds with high hydrogen production.</title>
        <authorList>
            <person name="Boltyanskaya Y."/>
            <person name="Detkova E."/>
            <person name="Pimenov N."/>
            <person name="Kevbrin V."/>
        </authorList>
    </citation>
    <scope>NUCLEOTIDE SEQUENCE</scope>
    <source>
        <strain evidence="2">Z-710</strain>
    </source>
</reference>
<accession>A0AAU8HSE6</accession>
<dbReference type="RefSeq" id="WP_353893040.1">
    <property type="nucleotide sequence ID" value="NZ_CP159485.1"/>
</dbReference>
<evidence type="ECO:0000256" key="1">
    <source>
        <dbReference type="SAM" id="Phobius"/>
    </source>
</evidence>
<dbReference type="AlphaFoldDB" id="A0AAU8HSE6"/>
<dbReference type="PANTHER" id="PTHR43229:SF6">
    <property type="entry name" value="ABC-TYPE MULTIDRUG TRANSPORT SYSTEM, PERMEASE COMPONENT"/>
    <property type="match status" value="1"/>
</dbReference>
<keyword evidence="1" id="KW-1133">Transmembrane helix</keyword>
<feature type="transmembrane region" description="Helical" evidence="1">
    <location>
        <begin position="46"/>
        <end position="62"/>
    </location>
</feature>
<organism evidence="2">
    <name type="scientific">Proteinivorax hydrogeniformans</name>
    <dbReference type="NCBI Taxonomy" id="1826727"/>
    <lineage>
        <taxon>Bacteria</taxon>
        <taxon>Bacillati</taxon>
        <taxon>Bacillota</taxon>
        <taxon>Clostridia</taxon>
        <taxon>Eubacteriales</taxon>
        <taxon>Proteinivoracaceae</taxon>
        <taxon>Proteinivorax</taxon>
    </lineage>
</organism>
<evidence type="ECO:0000313" key="2">
    <source>
        <dbReference type="EMBL" id="XCI28484.1"/>
    </source>
</evidence>
<feature type="transmembrane region" description="Helical" evidence="1">
    <location>
        <begin position="134"/>
        <end position="163"/>
    </location>
</feature>
<gene>
    <name evidence="2" type="ORF">PRVXH_002444</name>
</gene>
<reference evidence="2" key="2">
    <citation type="submission" date="2024-06" db="EMBL/GenBank/DDBJ databases">
        <authorList>
            <person name="Petrova K.O."/>
            <person name="Toshchakov S.V."/>
            <person name="Boltjanskaja Y.V."/>
            <person name="Kevbrin V.V."/>
        </authorList>
    </citation>
    <scope>NUCLEOTIDE SEQUENCE</scope>
    <source>
        <strain evidence="2">Z-710</strain>
    </source>
</reference>
<proteinExistence type="predicted"/>
<sequence length="262" mass="29793">MYLFKAEILKLAVDYRNYLLNYVIGQITTLIFVIGLFYSFVNEQDYSSIIVFIFALLFWYYSSDAISGTSDIISEELMLGTFEQLMMCKSKITGIFFCRLFVQFILRTLLAVPFFAIATTIFNAWPLLIMPLPTLLAVFGVFSITLVGLYAMGFFVASMTLVFKKIGAVSAVLSYIVLFFTGAIVNFASIPLVFRAILHIIPVTWGNKMLAEIISDTNNILQSMNFLGLVLNVLLWVLISWISFRYFLNKAKFKGNLGSYYF</sequence>
<keyword evidence="1" id="KW-0812">Transmembrane</keyword>
<protein>
    <recommendedName>
        <fullName evidence="3">ABC-2 type transport system permease protein</fullName>
    </recommendedName>
</protein>
<feature type="transmembrane region" description="Helical" evidence="1">
    <location>
        <begin position="175"/>
        <end position="201"/>
    </location>
</feature>
<feature type="transmembrane region" description="Helical" evidence="1">
    <location>
        <begin position="96"/>
        <end position="122"/>
    </location>
</feature>
<dbReference type="PANTHER" id="PTHR43229">
    <property type="entry name" value="NODULATION PROTEIN J"/>
    <property type="match status" value="1"/>
</dbReference>
<feature type="transmembrane region" description="Helical" evidence="1">
    <location>
        <begin position="226"/>
        <end position="248"/>
    </location>
</feature>
<evidence type="ECO:0008006" key="3">
    <source>
        <dbReference type="Google" id="ProtNLM"/>
    </source>
</evidence>
<dbReference type="EMBL" id="CP159485">
    <property type="protein sequence ID" value="XCI28484.1"/>
    <property type="molecule type" value="Genomic_DNA"/>
</dbReference>
<name>A0AAU8HSE6_9FIRM</name>
<feature type="transmembrane region" description="Helical" evidence="1">
    <location>
        <begin position="20"/>
        <end position="40"/>
    </location>
</feature>
<dbReference type="InterPro" id="IPR051784">
    <property type="entry name" value="Nod_factor_ABC_transporter"/>
</dbReference>
<keyword evidence="1" id="KW-0472">Membrane</keyword>